<sequence length="229" mass="25623">PICAVEIEEYPRKVLLARQRDGILPWFPIWDDIKTFDGKPWRGEIDIVVGGFPCQDISCAGKGKGITGERSGLWGEMFRVVREVRPRFVFVENSPILTSRGLGVVLGDLAALGYDARWGVFSAGDVGARHKRERLWIIGDAVKNGDDWLEKNKSIRPEIKHYQSLKNWPPDALDLFPFMESSKPDSSDGINRDDTRVAEAVDRIETCGNIQVPQVAALAWKILSGIDYG</sequence>
<gene>
    <name evidence="5" type="ORF">LCGC14_2985790</name>
</gene>
<keyword evidence="2" id="KW-0489">Methyltransferase</keyword>
<dbReference type="InterPro" id="IPR018117">
    <property type="entry name" value="C5_DNA_meth_AS"/>
</dbReference>
<organism evidence="5">
    <name type="scientific">marine sediment metagenome</name>
    <dbReference type="NCBI Taxonomy" id="412755"/>
    <lineage>
        <taxon>unclassified sequences</taxon>
        <taxon>metagenomes</taxon>
        <taxon>ecological metagenomes</taxon>
    </lineage>
</organism>
<dbReference type="PANTHER" id="PTHR10629:SF52">
    <property type="entry name" value="DNA (CYTOSINE-5)-METHYLTRANSFERASE 1"/>
    <property type="match status" value="1"/>
</dbReference>
<dbReference type="PANTHER" id="PTHR10629">
    <property type="entry name" value="CYTOSINE-SPECIFIC METHYLTRANSFERASE"/>
    <property type="match status" value="1"/>
</dbReference>
<dbReference type="EC" id="2.1.1.37" evidence="1"/>
<dbReference type="Gene3D" id="3.40.50.150">
    <property type="entry name" value="Vaccinia Virus protein VP39"/>
    <property type="match status" value="1"/>
</dbReference>
<dbReference type="InterPro" id="IPR050390">
    <property type="entry name" value="C5-Methyltransferase"/>
</dbReference>
<accession>A0A0F8X578</accession>
<dbReference type="GO" id="GO:0005634">
    <property type="term" value="C:nucleus"/>
    <property type="evidence" value="ECO:0007669"/>
    <property type="project" value="TreeGrafter"/>
</dbReference>
<evidence type="ECO:0000256" key="4">
    <source>
        <dbReference type="ARBA" id="ARBA00022691"/>
    </source>
</evidence>
<evidence type="ECO:0000313" key="5">
    <source>
        <dbReference type="EMBL" id="KKK64282.1"/>
    </source>
</evidence>
<dbReference type="InterPro" id="IPR029063">
    <property type="entry name" value="SAM-dependent_MTases_sf"/>
</dbReference>
<dbReference type="EMBL" id="LAZR01061090">
    <property type="protein sequence ID" value="KKK64282.1"/>
    <property type="molecule type" value="Genomic_DNA"/>
</dbReference>
<feature type="non-terminal residue" evidence="5">
    <location>
        <position position="1"/>
    </location>
</feature>
<proteinExistence type="predicted"/>
<dbReference type="AlphaFoldDB" id="A0A0F8X578"/>
<name>A0A0F8X578_9ZZZZ</name>
<dbReference type="Pfam" id="PF00145">
    <property type="entry name" value="DNA_methylase"/>
    <property type="match status" value="1"/>
</dbReference>
<keyword evidence="3" id="KW-0808">Transferase</keyword>
<comment type="caution">
    <text evidence="5">The sequence shown here is derived from an EMBL/GenBank/DDBJ whole genome shotgun (WGS) entry which is preliminary data.</text>
</comment>
<evidence type="ECO:0000256" key="2">
    <source>
        <dbReference type="ARBA" id="ARBA00022603"/>
    </source>
</evidence>
<dbReference type="InterPro" id="IPR001525">
    <property type="entry name" value="C5_MeTfrase"/>
</dbReference>
<dbReference type="GO" id="GO:0003677">
    <property type="term" value="F:DNA binding"/>
    <property type="evidence" value="ECO:0007669"/>
    <property type="project" value="TreeGrafter"/>
</dbReference>
<reference evidence="5" key="1">
    <citation type="journal article" date="2015" name="Nature">
        <title>Complex archaea that bridge the gap between prokaryotes and eukaryotes.</title>
        <authorList>
            <person name="Spang A."/>
            <person name="Saw J.H."/>
            <person name="Jorgensen S.L."/>
            <person name="Zaremba-Niedzwiedzka K."/>
            <person name="Martijn J."/>
            <person name="Lind A.E."/>
            <person name="van Eijk R."/>
            <person name="Schleper C."/>
            <person name="Guy L."/>
            <person name="Ettema T.J."/>
        </authorList>
    </citation>
    <scope>NUCLEOTIDE SEQUENCE</scope>
</reference>
<evidence type="ECO:0000256" key="1">
    <source>
        <dbReference type="ARBA" id="ARBA00011975"/>
    </source>
</evidence>
<dbReference type="SUPFAM" id="SSF53335">
    <property type="entry name" value="S-adenosyl-L-methionine-dependent methyltransferases"/>
    <property type="match status" value="1"/>
</dbReference>
<dbReference type="PROSITE" id="PS51679">
    <property type="entry name" value="SAM_MT_C5"/>
    <property type="match status" value="1"/>
</dbReference>
<protein>
    <recommendedName>
        <fullName evidence="1">DNA (cytosine-5-)-methyltransferase</fullName>
        <ecNumber evidence="1">2.1.1.37</ecNumber>
    </recommendedName>
</protein>
<evidence type="ECO:0000256" key="3">
    <source>
        <dbReference type="ARBA" id="ARBA00022679"/>
    </source>
</evidence>
<dbReference type="GO" id="GO:0032259">
    <property type="term" value="P:methylation"/>
    <property type="evidence" value="ECO:0007669"/>
    <property type="project" value="UniProtKB-KW"/>
</dbReference>
<dbReference type="GO" id="GO:0003886">
    <property type="term" value="F:DNA (cytosine-5-)-methyltransferase activity"/>
    <property type="evidence" value="ECO:0007669"/>
    <property type="project" value="UniProtKB-EC"/>
</dbReference>
<keyword evidence="4" id="KW-0949">S-adenosyl-L-methionine</keyword>
<dbReference type="GO" id="GO:0044027">
    <property type="term" value="P:negative regulation of gene expression via chromosomal CpG island methylation"/>
    <property type="evidence" value="ECO:0007669"/>
    <property type="project" value="TreeGrafter"/>
</dbReference>
<dbReference type="PROSITE" id="PS00094">
    <property type="entry name" value="C5_MTASE_1"/>
    <property type="match status" value="1"/>
</dbReference>